<evidence type="ECO:0000313" key="3">
    <source>
        <dbReference type="Proteomes" id="UP000250321"/>
    </source>
</evidence>
<accession>A0A314Z1E8</accession>
<dbReference type="EMBL" id="PJQY01000345">
    <property type="protein sequence ID" value="PQQ12560.1"/>
    <property type="molecule type" value="Genomic_DNA"/>
</dbReference>
<dbReference type="Proteomes" id="UP000250321">
    <property type="component" value="Unassembled WGS sequence"/>
</dbReference>
<gene>
    <name evidence="2" type="ORF">Pyn_00864</name>
</gene>
<keyword evidence="3" id="KW-1185">Reference proteome</keyword>
<sequence length="94" mass="10538">MDIYRLNIFHHLLLFLCLFGDIGLASTGVKPKCIEEERQALVSFKQDLKDPSGRLLIEWVIITTSGKGFHATIAPVILPRWISGIHITHSKSAN</sequence>
<feature type="chain" id="PRO_5016432858" evidence="1">
    <location>
        <begin position="26"/>
        <end position="94"/>
    </location>
</feature>
<evidence type="ECO:0000313" key="2">
    <source>
        <dbReference type="EMBL" id="PQQ12560.1"/>
    </source>
</evidence>
<name>A0A314Z1E8_PRUYE</name>
<comment type="caution">
    <text evidence="2">The sequence shown here is derived from an EMBL/GenBank/DDBJ whole genome shotgun (WGS) entry which is preliminary data.</text>
</comment>
<dbReference type="AlphaFoldDB" id="A0A314Z1E8"/>
<keyword evidence="2" id="KW-0675">Receptor</keyword>
<feature type="signal peptide" evidence="1">
    <location>
        <begin position="1"/>
        <end position="25"/>
    </location>
</feature>
<evidence type="ECO:0000256" key="1">
    <source>
        <dbReference type="SAM" id="SignalP"/>
    </source>
</evidence>
<reference evidence="2 3" key="1">
    <citation type="submission" date="2018-02" db="EMBL/GenBank/DDBJ databases">
        <title>Draft genome of wild Prunus yedoensis var. nudiflora.</title>
        <authorList>
            <person name="Baek S."/>
            <person name="Kim J.-H."/>
            <person name="Choi K."/>
            <person name="Kim G.-B."/>
            <person name="Cho A."/>
            <person name="Jang H."/>
            <person name="Shin C.-H."/>
            <person name="Yu H.-J."/>
            <person name="Mun J.-H."/>
        </authorList>
    </citation>
    <scope>NUCLEOTIDE SEQUENCE [LARGE SCALE GENOMIC DNA]</scope>
    <source>
        <strain evidence="3">cv. Jeju island</strain>
        <tissue evidence="2">Leaf</tissue>
    </source>
</reference>
<proteinExistence type="predicted"/>
<organism evidence="2 3">
    <name type="scientific">Prunus yedoensis var. nudiflora</name>
    <dbReference type="NCBI Taxonomy" id="2094558"/>
    <lineage>
        <taxon>Eukaryota</taxon>
        <taxon>Viridiplantae</taxon>
        <taxon>Streptophyta</taxon>
        <taxon>Embryophyta</taxon>
        <taxon>Tracheophyta</taxon>
        <taxon>Spermatophyta</taxon>
        <taxon>Magnoliopsida</taxon>
        <taxon>eudicotyledons</taxon>
        <taxon>Gunneridae</taxon>
        <taxon>Pentapetalae</taxon>
        <taxon>rosids</taxon>
        <taxon>fabids</taxon>
        <taxon>Rosales</taxon>
        <taxon>Rosaceae</taxon>
        <taxon>Amygdaloideae</taxon>
        <taxon>Amygdaleae</taxon>
        <taxon>Prunus</taxon>
    </lineage>
</organism>
<keyword evidence="1" id="KW-0732">Signal</keyword>
<protein>
    <submittedName>
        <fullName evidence="2">Receptor-like protein 12</fullName>
    </submittedName>
</protein>